<dbReference type="InParanoid" id="Q22AP4"/>
<dbReference type="PANTHER" id="PTHR31600">
    <property type="entry name" value="TINY MACROCYSTS PROTEIN B-RELATED"/>
    <property type="match status" value="1"/>
</dbReference>
<gene>
    <name evidence="3" type="ORF">TTHERM_01179810</name>
</gene>
<feature type="transmembrane region" description="Helical" evidence="2">
    <location>
        <begin position="1411"/>
        <end position="1433"/>
    </location>
</feature>
<feature type="transmembrane region" description="Helical" evidence="2">
    <location>
        <begin position="176"/>
        <end position="202"/>
    </location>
</feature>
<organism evidence="3 4">
    <name type="scientific">Tetrahymena thermophila (strain SB210)</name>
    <dbReference type="NCBI Taxonomy" id="312017"/>
    <lineage>
        <taxon>Eukaryota</taxon>
        <taxon>Sar</taxon>
        <taxon>Alveolata</taxon>
        <taxon>Ciliophora</taxon>
        <taxon>Intramacronucleata</taxon>
        <taxon>Oligohymenophorea</taxon>
        <taxon>Hymenostomatida</taxon>
        <taxon>Tetrahymenina</taxon>
        <taxon>Tetrahymenidae</taxon>
        <taxon>Tetrahymena</taxon>
    </lineage>
</organism>
<feature type="transmembrane region" description="Helical" evidence="2">
    <location>
        <begin position="1771"/>
        <end position="1791"/>
    </location>
</feature>
<feature type="transmembrane region" description="Helical" evidence="2">
    <location>
        <begin position="28"/>
        <end position="48"/>
    </location>
</feature>
<feature type="transmembrane region" description="Helical" evidence="2">
    <location>
        <begin position="301"/>
        <end position="320"/>
    </location>
</feature>
<dbReference type="KEGG" id="tet:TTHERM_01179810"/>
<feature type="compositionally biased region" description="Polar residues" evidence="1">
    <location>
        <begin position="1375"/>
        <end position="1385"/>
    </location>
</feature>
<feature type="region of interest" description="Disordered" evidence="1">
    <location>
        <begin position="1343"/>
        <end position="1385"/>
    </location>
</feature>
<dbReference type="InterPro" id="IPR052994">
    <property type="entry name" value="Tiny_macrocysts_regulators"/>
</dbReference>
<sequence>MLGKSKIGLYFETILEIIEDKPNFTIPVFFYCFMIQILFHQIAGYIFSNFEDKPLSEQKVSFVAHINEIAPITFLLFFKGNDTLSLICFAFMQLLMYFYFIYVGILTYLKNFKKYFYQKNQKVFRQTNQFLNVFFTFYWWLFFTPYIEINSGMLVCGDNSFLVQFRGKSCSGKSPIITILSVIGLFLTITTAFIIVYFFRNYEFNEQNLLKRRFHFIILFQLVGRFLLTFFYYLNLPSVLVFKHIVAQEIGICFLYDTLMNWPFSNHTVAKFYSCASCIFEISIVLCNLWMFSSFMPSTEFFYYLVFLGLLSSALMTQMWRFKYETIMRIDQDKFQLFFKQSDFILEEMVRLLLDSQRDETSKFKLFEILIFHQKVCKDPECYCQKNNFKNQSNNDLDEEKVFKLIDSIFKWILASKTLQKNLDEFEHLSLKYISYLAKYRNNTSRAYYELKSILSQRSNISFYFKIISKILSKSIENQMEQQYIKNNVNQEYREDLDLTVVWKMEELKQNFVPKISQALNHKVVYWEKMKQGFSKMEDCMKYSIEKIQDIERLDKFFQLELSRMGSDEKSCYIYYKICSMFEILVRNQIVSAMKLELNANELRKRDQSKPSDQIHNFKLAKQQVISFLVSFSKDRGRIVSKKTAYTAKFFGYQQDEVDNIKYINDLMPKYISNIHNQLMENMNWKGTSKYIKGSIKSYYSDKNGFIYPIKTFLDHSFGHFDDFCLLSSVLKVTTSNDFIVFDETGKILGISESIYQKLFSSEKRMSIQKLYKSGFIFLLFKEIVNQISANKKEINTNYSDQQIIQITNTNKGYFNLNHNFDFMFDQFHQYMLLAGKELENSNSGQVKFRSKQGTKKIKDFTRSYENSSSSMNIPQLNLLEEGCSQTLNKFFEYYSDTKADLQNTKQFSNFDTGSQFNEQIQIRLFFKYQLQYECIKYNQDQKQMNIFHLILSDTAVSKRRVGSNYQSNMSLNTYINSTQVGGASSYRLKTFISKGGDTDLGGSVRLTDENRQNIAHQNKDQKQQQHLQNVLDTNNHYENSEDDENWEDYHQDQGSPNRNQTQNNAKLHSKSIGKKKEQIDLEHIDEAANKEEDSNKQASIKNDGDQKQLKAFEDLNISSQPTKVTNTNLTFSNKKKGNGQDIYLDKTSQNGLVSKQMLNDSILNESNIVSGENKSFLEASFQIEQSMVRNNFQLLSTTNRNMNDYPLSMTGRNNESQRPVLVGPDNLQAEFFSPQNNMRQAIDQDEIMITMDDQKNTEPPISLRFKQGVPEQQSKFFPKSSSNQNDENPLPKAYSFIEQKPTLQPQYSGVQEDFVKVSSLNPIRDSNLDDAMKNEDLEQDYQRIQKKRSLKDSTKEKKKKYSLRSENNLEDDANQQQSLASHSSIRSSYGTQFVREILNSKRLPNASKNFNLIQQLFVIGFIIIVLVNVFYLSQQITIISDDMNNYLLFANMTSSVGKGLMSLIGLNEIQYNLLAPNAVQNTKLYQQYLTEASQQFQDSFLDLENSLTTDVQSLFSSSDQQITFYDYTYTGSLQKSTISVLQLIYIFQNALLLSSQTSSQTHQIPLKLAYYQLRFNFKQFIDRMFTVKNNQDSNINNNISTINQIYIISTIISCIICFLVVMASIPMIQKINLFKEKVILLVTRIKVDEADVEISKYKQCIEELQDVEESYLNTDFFKIFTSKRKFHKRSRAKDDGKENQEYIYEEDLEHTYKVMQKNEGGQQIKQTIKKQSNQSTIKKSNKSSSRFKQNVISSKIFDQRLGLAKQFFSFLSYSFITIGFFIAILVFIVLRNNSITNSLNISQITLNTQYSLGALYSYSELNVIEKQFSNADPFYPAPSLSQRQTELGYQNDYIQIIQSFNQENINNIYGNTAISSSSISQIKDLFQNNLCNYFSQYSQCSNFNDGISGYITQLFSLLQSHVNIFDSTKFPTSTDAQYYISSNEHQRVISEAYIVPDQAIYLFNSIILDANIQLVKDMSLLVKVVYYVAGPSIILFLIIFFLIQWQNLKNELNSLSYLLTLIPEEKISEEITLQMLKQIRTF</sequence>
<keyword evidence="2 3" id="KW-0812">Transmembrane</keyword>
<keyword evidence="2" id="KW-0472">Membrane</keyword>
<dbReference type="EMBL" id="GG662520">
    <property type="protein sequence ID" value="EAR82350.2"/>
    <property type="molecule type" value="Genomic_DNA"/>
</dbReference>
<feature type="compositionally biased region" description="Basic and acidic residues" evidence="1">
    <location>
        <begin position="1075"/>
        <end position="1096"/>
    </location>
</feature>
<feature type="transmembrane region" description="Helical" evidence="2">
    <location>
        <begin position="1606"/>
        <end position="1629"/>
    </location>
</feature>
<keyword evidence="4" id="KW-1185">Reference proteome</keyword>
<name>Q22AP4_TETTS</name>
<protein>
    <submittedName>
        <fullName evidence="3">Transmembrane protein, putative</fullName>
    </submittedName>
</protein>
<proteinExistence type="predicted"/>
<dbReference type="eggNOG" id="ENOG502S94B">
    <property type="taxonomic scope" value="Eukaryota"/>
</dbReference>
<feature type="transmembrane region" description="Helical" evidence="2">
    <location>
        <begin position="60"/>
        <end position="78"/>
    </location>
</feature>
<reference evidence="4" key="1">
    <citation type="journal article" date="2006" name="PLoS Biol.">
        <title>Macronuclear genome sequence of the ciliate Tetrahymena thermophila, a model eukaryote.</title>
        <authorList>
            <person name="Eisen J.A."/>
            <person name="Coyne R.S."/>
            <person name="Wu M."/>
            <person name="Wu D."/>
            <person name="Thiagarajan M."/>
            <person name="Wortman J.R."/>
            <person name="Badger J.H."/>
            <person name="Ren Q."/>
            <person name="Amedeo P."/>
            <person name="Jones K.M."/>
            <person name="Tallon L.J."/>
            <person name="Delcher A.L."/>
            <person name="Salzberg S.L."/>
            <person name="Silva J.C."/>
            <person name="Haas B.J."/>
            <person name="Majoros W.H."/>
            <person name="Farzad M."/>
            <person name="Carlton J.M."/>
            <person name="Smith R.K. Jr."/>
            <person name="Garg J."/>
            <person name="Pearlman R.E."/>
            <person name="Karrer K.M."/>
            <person name="Sun L."/>
            <person name="Manning G."/>
            <person name="Elde N.C."/>
            <person name="Turkewitz A.P."/>
            <person name="Asai D.J."/>
            <person name="Wilkes D.E."/>
            <person name="Wang Y."/>
            <person name="Cai H."/>
            <person name="Collins K."/>
            <person name="Stewart B.A."/>
            <person name="Lee S.R."/>
            <person name="Wilamowska K."/>
            <person name="Weinberg Z."/>
            <person name="Ruzzo W.L."/>
            <person name="Wloga D."/>
            <person name="Gaertig J."/>
            <person name="Frankel J."/>
            <person name="Tsao C.-C."/>
            <person name="Gorovsky M.A."/>
            <person name="Keeling P.J."/>
            <person name="Waller R.F."/>
            <person name="Patron N.J."/>
            <person name="Cherry J.M."/>
            <person name="Stover N.A."/>
            <person name="Krieger C.J."/>
            <person name="del Toro C."/>
            <person name="Ryder H.F."/>
            <person name="Williamson S.C."/>
            <person name="Barbeau R.A."/>
            <person name="Hamilton E.P."/>
            <person name="Orias E."/>
        </authorList>
    </citation>
    <scope>NUCLEOTIDE SEQUENCE [LARGE SCALE GENOMIC DNA]</scope>
    <source>
        <strain evidence="4">SB210</strain>
    </source>
</reference>
<feature type="transmembrane region" description="Helical" evidence="2">
    <location>
        <begin position="272"/>
        <end position="295"/>
    </location>
</feature>
<dbReference type="PANTHER" id="PTHR31600:SF2">
    <property type="entry name" value="GAMETE ENRICHED GENE 10 PROTEIN-RELATED"/>
    <property type="match status" value="1"/>
</dbReference>
<feature type="transmembrane region" description="Helical" evidence="2">
    <location>
        <begin position="84"/>
        <end position="109"/>
    </location>
</feature>
<feature type="compositionally biased region" description="Polar residues" evidence="1">
    <location>
        <begin position="1053"/>
        <end position="1067"/>
    </location>
</feature>
<evidence type="ECO:0000313" key="4">
    <source>
        <dbReference type="Proteomes" id="UP000009168"/>
    </source>
</evidence>
<dbReference type="OrthoDB" id="303797at2759"/>
<dbReference type="RefSeq" id="XP_001030013.2">
    <property type="nucleotide sequence ID" value="XM_001030013.2"/>
</dbReference>
<feature type="transmembrane region" description="Helical" evidence="2">
    <location>
        <begin position="1985"/>
        <end position="2004"/>
    </location>
</feature>
<accession>Q22AP4</accession>
<feature type="transmembrane region" description="Helical" evidence="2">
    <location>
        <begin position="214"/>
        <end position="234"/>
    </location>
</feature>
<evidence type="ECO:0000313" key="3">
    <source>
        <dbReference type="EMBL" id="EAR82350.2"/>
    </source>
</evidence>
<evidence type="ECO:0000256" key="2">
    <source>
        <dbReference type="SAM" id="Phobius"/>
    </source>
</evidence>
<feature type="region of interest" description="Disordered" evidence="1">
    <location>
        <begin position="1124"/>
        <end position="1143"/>
    </location>
</feature>
<dbReference type="GeneID" id="7846409"/>
<feature type="compositionally biased region" description="Polar residues" evidence="1">
    <location>
        <begin position="1124"/>
        <end position="1133"/>
    </location>
</feature>
<feature type="transmembrane region" description="Helical" evidence="2">
    <location>
        <begin position="130"/>
        <end position="147"/>
    </location>
</feature>
<dbReference type="Proteomes" id="UP000009168">
    <property type="component" value="Unassembled WGS sequence"/>
</dbReference>
<evidence type="ECO:0000256" key="1">
    <source>
        <dbReference type="SAM" id="MobiDB-lite"/>
    </source>
</evidence>
<feature type="region of interest" description="Disordered" evidence="1">
    <location>
        <begin position="1036"/>
        <end position="1107"/>
    </location>
</feature>
<dbReference type="HOGENOM" id="CLU_241630_0_0_1"/>
<keyword evidence="2" id="KW-1133">Transmembrane helix</keyword>